<dbReference type="Proteomes" id="UP001319200">
    <property type="component" value="Unassembled WGS sequence"/>
</dbReference>
<name>A0AAP2DNV0_9BACT</name>
<dbReference type="AlphaFoldDB" id="A0AAP2DNV0"/>
<sequence length="314" mass="36556">MKRKLIFAGLFSVASAYAFAQAEVETNEVNQAFKEELEEQYNPNSINPIALYEQHYKVRVWRTIDLLEKQNKGFFAKNGEISKIIMDAITSGELVDIYASDSLTTKMSKEDFMKRLQQQGSTDYAQWDPAKDFYTDDIVTYNGKNYRSLQDNRGANPETSTDNWTPTSEGKAVNYVPSDVSNLQLMEDVIFDRRRSRLYYDVQALELSIPGSKTQTGFNQSLAWVKYKDVEKIFRAHPKKAIWFNRHNTAQNKNFADAILLRLFWGAINKVQNPDNETILETYIANGRPYREAVWATEWMEIELMEKEHNLWEF</sequence>
<feature type="region of interest" description="Disordered" evidence="1">
    <location>
        <begin position="149"/>
        <end position="168"/>
    </location>
</feature>
<dbReference type="InterPro" id="IPR019847">
    <property type="entry name" value="Gliding_motility_assoc_GldN"/>
</dbReference>
<comment type="caution">
    <text evidence="3">The sequence shown here is derived from an EMBL/GenBank/DDBJ whole genome shotgun (WGS) entry which is preliminary data.</text>
</comment>
<feature type="signal peptide" evidence="2">
    <location>
        <begin position="1"/>
        <end position="20"/>
    </location>
</feature>
<evidence type="ECO:0000313" key="3">
    <source>
        <dbReference type="EMBL" id="MBT1699825.1"/>
    </source>
</evidence>
<dbReference type="EMBL" id="JAHESF010000030">
    <property type="protein sequence ID" value="MBT1699825.1"/>
    <property type="molecule type" value="Genomic_DNA"/>
</dbReference>
<keyword evidence="2" id="KW-0732">Signal</keyword>
<accession>A0AAP2DNV0</accession>
<reference evidence="3 4" key="1">
    <citation type="submission" date="2021-05" db="EMBL/GenBank/DDBJ databases">
        <title>A Polyphasic approach of four new species of the genus Ohtaekwangia: Ohtaekwangia histidinii sp. nov., Ohtaekwangia cretensis sp. nov., Ohtaekwangia indiensis sp. nov., Ohtaekwangia reichenbachii sp. nov. from diverse environment.</title>
        <authorList>
            <person name="Octaviana S."/>
        </authorList>
    </citation>
    <scope>NUCLEOTIDE SEQUENCE [LARGE SCALE GENOMIC DNA]</scope>
    <source>
        <strain evidence="3 4">PWU4</strain>
    </source>
</reference>
<proteinExistence type="predicted"/>
<feature type="chain" id="PRO_5042858272" evidence="2">
    <location>
        <begin position="21"/>
        <end position="314"/>
    </location>
</feature>
<evidence type="ECO:0000256" key="1">
    <source>
        <dbReference type="SAM" id="MobiDB-lite"/>
    </source>
</evidence>
<evidence type="ECO:0000256" key="2">
    <source>
        <dbReference type="SAM" id="SignalP"/>
    </source>
</evidence>
<dbReference type="RefSeq" id="WP_254168018.1">
    <property type="nucleotide sequence ID" value="NZ_JAHESF010000030.1"/>
</dbReference>
<dbReference type="NCBIfam" id="TIGR03523">
    <property type="entry name" value="GldN"/>
    <property type="match status" value="1"/>
</dbReference>
<organism evidence="3 4">
    <name type="scientific">Chryseosolibacter histidini</name>
    <dbReference type="NCBI Taxonomy" id="2782349"/>
    <lineage>
        <taxon>Bacteria</taxon>
        <taxon>Pseudomonadati</taxon>
        <taxon>Bacteroidota</taxon>
        <taxon>Cytophagia</taxon>
        <taxon>Cytophagales</taxon>
        <taxon>Chryseotaleaceae</taxon>
        <taxon>Chryseosolibacter</taxon>
    </lineage>
</organism>
<evidence type="ECO:0000313" key="4">
    <source>
        <dbReference type="Proteomes" id="UP001319200"/>
    </source>
</evidence>
<dbReference type="Gene3D" id="2.10.10.20">
    <property type="entry name" value="Carbohydrate-binding module superfamily 5/12"/>
    <property type="match status" value="1"/>
</dbReference>
<protein>
    <submittedName>
        <fullName evidence="3">Gliding motility protein GldN</fullName>
    </submittedName>
</protein>
<dbReference type="Pfam" id="PF19841">
    <property type="entry name" value="GldN"/>
    <property type="match status" value="1"/>
</dbReference>
<keyword evidence="4" id="KW-1185">Reference proteome</keyword>
<gene>
    <name evidence="3" type="primary">gldN</name>
    <name evidence="3" type="ORF">KK083_23255</name>
</gene>